<reference evidence="3 4" key="1">
    <citation type="submission" date="2022-10" db="EMBL/GenBank/DDBJ databases">
        <title>The complete genomes of actinobacterial strains from the NBC collection.</title>
        <authorList>
            <person name="Joergensen T.S."/>
            <person name="Alvarez Arevalo M."/>
            <person name="Sterndorff E.B."/>
            <person name="Faurdal D."/>
            <person name="Vuksanovic O."/>
            <person name="Mourched A.-S."/>
            <person name="Charusanti P."/>
            <person name="Shaw S."/>
            <person name="Blin K."/>
            <person name="Weber T."/>
        </authorList>
    </citation>
    <scope>NUCLEOTIDE SEQUENCE [LARGE SCALE GENOMIC DNA]</scope>
    <source>
        <strain evidence="3 4">NBC_00206</strain>
    </source>
</reference>
<organism evidence="3 4">
    <name type="scientific">Streptomyces nigra</name>
    <dbReference type="NCBI Taxonomy" id="1827580"/>
    <lineage>
        <taxon>Bacteria</taxon>
        <taxon>Bacillati</taxon>
        <taxon>Actinomycetota</taxon>
        <taxon>Actinomycetes</taxon>
        <taxon>Kitasatosporales</taxon>
        <taxon>Streptomycetaceae</taxon>
        <taxon>Streptomyces</taxon>
    </lineage>
</organism>
<feature type="compositionally biased region" description="Low complexity" evidence="1">
    <location>
        <begin position="112"/>
        <end position="137"/>
    </location>
</feature>
<sequence>MLRAMWTTSTPGRRCALLGASAAVVVCVGAGLASCGGGGEGGEGFVATGPGGGPSGTPGPTGAVRLVPLPSGTPGDAVGRRAVQRPGSSTATEAGAPEAGTEAAGTAGGRPSGSSSPGPVVSGASGTPTPSASAPTSPASPAPAPPARLVTGEPVREPADRRWCEKVTLAFHNTGGRPVRSGTVTFGSHVIGALGVDWSTVESTHDLPAPLAAGARAERTWTVCVDAWRVPLGMHVETRDVSVRWE</sequence>
<feature type="chain" id="PRO_5047156780" description="Secreted protein" evidence="2">
    <location>
        <begin position="31"/>
        <end position="246"/>
    </location>
</feature>
<feature type="signal peptide" evidence="2">
    <location>
        <begin position="1"/>
        <end position="30"/>
    </location>
</feature>
<gene>
    <name evidence="3" type="ORF">OHU27_16800</name>
</gene>
<evidence type="ECO:0000313" key="4">
    <source>
        <dbReference type="Proteomes" id="UP001622690"/>
    </source>
</evidence>
<feature type="compositionally biased region" description="Low complexity" evidence="1">
    <location>
        <begin position="90"/>
        <end position="105"/>
    </location>
</feature>
<dbReference type="EMBL" id="CP108125">
    <property type="protein sequence ID" value="WTO83988.1"/>
    <property type="molecule type" value="Genomic_DNA"/>
</dbReference>
<name>A0ABZ1IVR6_9ACTN</name>
<evidence type="ECO:0000256" key="1">
    <source>
        <dbReference type="SAM" id="MobiDB-lite"/>
    </source>
</evidence>
<evidence type="ECO:0008006" key="5">
    <source>
        <dbReference type="Google" id="ProtNLM"/>
    </source>
</evidence>
<evidence type="ECO:0000256" key="2">
    <source>
        <dbReference type="SAM" id="SignalP"/>
    </source>
</evidence>
<feature type="compositionally biased region" description="Gly residues" evidence="1">
    <location>
        <begin position="46"/>
        <end position="56"/>
    </location>
</feature>
<proteinExistence type="predicted"/>
<dbReference type="Proteomes" id="UP001622690">
    <property type="component" value="Chromosome"/>
</dbReference>
<keyword evidence="2" id="KW-0732">Signal</keyword>
<feature type="region of interest" description="Disordered" evidence="1">
    <location>
        <begin position="46"/>
        <end position="157"/>
    </location>
</feature>
<keyword evidence="4" id="KW-1185">Reference proteome</keyword>
<evidence type="ECO:0000313" key="3">
    <source>
        <dbReference type="EMBL" id="WTO83988.1"/>
    </source>
</evidence>
<protein>
    <recommendedName>
        <fullName evidence="5">Secreted protein</fullName>
    </recommendedName>
</protein>
<dbReference type="PROSITE" id="PS51257">
    <property type="entry name" value="PROKAR_LIPOPROTEIN"/>
    <property type="match status" value="1"/>
</dbReference>
<accession>A0ABZ1IVR6</accession>